<evidence type="ECO:0000313" key="6">
    <source>
        <dbReference type="EMBL" id="MPM30253.1"/>
    </source>
</evidence>
<protein>
    <submittedName>
        <fullName evidence="6">NAD(P)H-quinone oxidoreductase subunit I, chloroplastic</fullName>
        <ecNumber evidence="6">1.6.5.11</ecNumber>
    </submittedName>
</protein>
<name>A0A644YUV5_9ZZZZ</name>
<dbReference type="GO" id="GO:0016491">
    <property type="term" value="F:oxidoreductase activity"/>
    <property type="evidence" value="ECO:0007669"/>
    <property type="project" value="UniProtKB-KW"/>
</dbReference>
<dbReference type="InterPro" id="IPR017900">
    <property type="entry name" value="4Fe4S_Fe_S_CS"/>
</dbReference>
<evidence type="ECO:0000259" key="5">
    <source>
        <dbReference type="PROSITE" id="PS51379"/>
    </source>
</evidence>
<feature type="domain" description="4Fe-4S ferredoxin-type" evidence="5">
    <location>
        <begin position="71"/>
        <end position="100"/>
    </location>
</feature>
<dbReference type="EC" id="1.6.5.11" evidence="6"/>
<reference evidence="6" key="1">
    <citation type="submission" date="2019-08" db="EMBL/GenBank/DDBJ databases">
        <authorList>
            <person name="Kucharzyk K."/>
            <person name="Murdoch R.W."/>
            <person name="Higgins S."/>
            <person name="Loffler F."/>
        </authorList>
    </citation>
    <scope>NUCLEOTIDE SEQUENCE</scope>
</reference>
<dbReference type="GO" id="GO:0051539">
    <property type="term" value="F:4 iron, 4 sulfur cluster binding"/>
    <property type="evidence" value="ECO:0007669"/>
    <property type="project" value="UniProtKB-KW"/>
</dbReference>
<dbReference type="Pfam" id="PF12838">
    <property type="entry name" value="Fer4_7"/>
    <property type="match status" value="1"/>
</dbReference>
<dbReference type="PANTHER" id="PTHR43687:SF1">
    <property type="entry name" value="FERREDOXIN III"/>
    <property type="match status" value="1"/>
</dbReference>
<keyword evidence="4" id="KW-0411">Iron-sulfur</keyword>
<keyword evidence="3" id="KW-0408">Iron</keyword>
<dbReference type="InterPro" id="IPR017896">
    <property type="entry name" value="4Fe4S_Fe-S-bd"/>
</dbReference>
<comment type="caution">
    <text evidence="6">The sequence shown here is derived from an EMBL/GenBank/DDBJ whole genome shotgun (WGS) entry which is preliminary data.</text>
</comment>
<keyword evidence="6" id="KW-0560">Oxidoreductase</keyword>
<accession>A0A644YUV5</accession>
<evidence type="ECO:0000256" key="2">
    <source>
        <dbReference type="ARBA" id="ARBA00022723"/>
    </source>
</evidence>
<feature type="domain" description="4Fe-4S ferredoxin-type" evidence="5">
    <location>
        <begin position="1"/>
        <end position="29"/>
    </location>
</feature>
<dbReference type="GO" id="GO:0046872">
    <property type="term" value="F:metal ion binding"/>
    <property type="evidence" value="ECO:0007669"/>
    <property type="project" value="UniProtKB-KW"/>
</dbReference>
<feature type="domain" description="4Fe-4S ferredoxin-type" evidence="5">
    <location>
        <begin position="107"/>
        <end position="137"/>
    </location>
</feature>
<dbReference type="Pfam" id="PF14697">
    <property type="entry name" value="Fer4_21"/>
    <property type="match status" value="1"/>
</dbReference>
<dbReference type="EMBL" id="VSSQ01005737">
    <property type="protein sequence ID" value="MPM30253.1"/>
    <property type="molecule type" value="Genomic_DNA"/>
</dbReference>
<dbReference type="PROSITE" id="PS00198">
    <property type="entry name" value="4FE4S_FER_1"/>
    <property type="match status" value="3"/>
</dbReference>
<sequence>MAYLITEACTGCTACARICPTTAISGERKGLHVIDADICIECGACGRICPFNAVLNEEHRPAPMLKRTMWLKPAIHSGRCVSCGACIQACPVDVLEFDESAGHPAHLVPYLKDEKNCIGCSFCQLTCPVDAISMGVLEAV</sequence>
<evidence type="ECO:0000256" key="4">
    <source>
        <dbReference type="ARBA" id="ARBA00023014"/>
    </source>
</evidence>
<evidence type="ECO:0000256" key="1">
    <source>
        <dbReference type="ARBA" id="ARBA00022485"/>
    </source>
</evidence>
<dbReference type="PANTHER" id="PTHR43687">
    <property type="entry name" value="ADENYLYLSULFATE REDUCTASE, BETA SUBUNIT"/>
    <property type="match status" value="1"/>
</dbReference>
<dbReference type="SUPFAM" id="SSF54862">
    <property type="entry name" value="4Fe-4S ferredoxins"/>
    <property type="match status" value="1"/>
</dbReference>
<evidence type="ECO:0000256" key="3">
    <source>
        <dbReference type="ARBA" id="ARBA00023004"/>
    </source>
</evidence>
<dbReference type="InterPro" id="IPR050572">
    <property type="entry name" value="Fe-S_Ferredoxin"/>
</dbReference>
<organism evidence="6">
    <name type="scientific">bioreactor metagenome</name>
    <dbReference type="NCBI Taxonomy" id="1076179"/>
    <lineage>
        <taxon>unclassified sequences</taxon>
        <taxon>metagenomes</taxon>
        <taxon>ecological metagenomes</taxon>
    </lineage>
</organism>
<proteinExistence type="predicted"/>
<keyword evidence="1" id="KW-0004">4Fe-4S</keyword>
<dbReference type="AlphaFoldDB" id="A0A644YUV5"/>
<gene>
    <name evidence="6" type="primary">ndhI_65</name>
    <name evidence="6" type="ORF">SDC9_76801</name>
</gene>
<feature type="domain" description="4Fe-4S ferredoxin-type" evidence="5">
    <location>
        <begin position="30"/>
        <end position="59"/>
    </location>
</feature>
<keyword evidence="2" id="KW-0479">Metal-binding</keyword>
<dbReference type="Gene3D" id="3.30.70.20">
    <property type="match status" value="2"/>
</dbReference>
<dbReference type="PROSITE" id="PS51379">
    <property type="entry name" value="4FE4S_FER_2"/>
    <property type="match status" value="4"/>
</dbReference>